<dbReference type="InterPro" id="IPR048634">
    <property type="entry name" value="SecD_SecF_C"/>
</dbReference>
<dbReference type="PANTHER" id="PTHR30081">
    <property type="entry name" value="PROTEIN-EXPORT MEMBRANE PROTEIN SEC"/>
    <property type="match status" value="1"/>
</dbReference>
<keyword evidence="4 9" id="KW-0812">Transmembrane</keyword>
<evidence type="ECO:0000256" key="9">
    <source>
        <dbReference type="HAMAP-Rule" id="MF_01463"/>
    </source>
</evidence>
<name>A0AAW9R1S2_9GAMM</name>
<feature type="transmembrane region" description="Helical" evidence="9">
    <location>
        <begin position="483"/>
        <end position="501"/>
    </location>
</feature>
<dbReference type="InterPro" id="IPR055344">
    <property type="entry name" value="SecD_SecF_C_bact"/>
</dbReference>
<feature type="domain" description="Protein export membrane protein SecD/SecF C-terminal" evidence="10">
    <location>
        <begin position="436"/>
        <end position="603"/>
    </location>
</feature>
<dbReference type="RefSeq" id="WP_337334110.1">
    <property type="nucleotide sequence ID" value="NZ_JBBDHC010000002.1"/>
</dbReference>
<feature type="transmembrane region" description="Helical" evidence="9">
    <location>
        <begin position="579"/>
        <end position="606"/>
    </location>
</feature>
<feature type="transmembrane region" description="Helical" evidence="9">
    <location>
        <begin position="507"/>
        <end position="525"/>
    </location>
</feature>
<dbReference type="GO" id="GO:0015450">
    <property type="term" value="F:protein-transporting ATPase activity"/>
    <property type="evidence" value="ECO:0007669"/>
    <property type="project" value="InterPro"/>
</dbReference>
<evidence type="ECO:0000259" key="10">
    <source>
        <dbReference type="Pfam" id="PF02355"/>
    </source>
</evidence>
<dbReference type="EMBL" id="JBBDHC010000002">
    <property type="protein sequence ID" value="MEJ1248392.1"/>
    <property type="molecule type" value="Genomic_DNA"/>
</dbReference>
<organism evidence="14 15">
    <name type="scientific">Denitratimonas tolerans</name>
    <dbReference type="NCBI Taxonomy" id="1338420"/>
    <lineage>
        <taxon>Bacteria</taxon>
        <taxon>Pseudomonadati</taxon>
        <taxon>Pseudomonadota</taxon>
        <taxon>Gammaproteobacteria</taxon>
        <taxon>Lysobacterales</taxon>
        <taxon>Lysobacteraceae</taxon>
        <taxon>Denitratimonas</taxon>
    </lineage>
</organism>
<keyword evidence="5 9" id="KW-0653">Protein transport</keyword>
<evidence type="ECO:0000259" key="12">
    <source>
        <dbReference type="Pfam" id="PF21760"/>
    </source>
</evidence>
<keyword evidence="2 9" id="KW-0813">Transport</keyword>
<evidence type="ECO:0000256" key="8">
    <source>
        <dbReference type="ARBA" id="ARBA00023136"/>
    </source>
</evidence>
<dbReference type="GO" id="GO:0043952">
    <property type="term" value="P:protein transport by the Sec complex"/>
    <property type="evidence" value="ECO:0007669"/>
    <property type="project" value="UniProtKB-UniRule"/>
</dbReference>
<evidence type="ECO:0000313" key="14">
    <source>
        <dbReference type="EMBL" id="MEJ1248392.1"/>
    </source>
</evidence>
<dbReference type="InterPro" id="IPR022646">
    <property type="entry name" value="SecD/SecF_CS"/>
</dbReference>
<dbReference type="Gene3D" id="3.30.1360.200">
    <property type="match status" value="1"/>
</dbReference>
<evidence type="ECO:0000256" key="1">
    <source>
        <dbReference type="ARBA" id="ARBA00004651"/>
    </source>
</evidence>
<gene>
    <name evidence="9 14" type="primary">secD</name>
    <name evidence="14" type="ORF">WB794_01690</name>
</gene>
<evidence type="ECO:0000256" key="3">
    <source>
        <dbReference type="ARBA" id="ARBA00022475"/>
    </source>
</evidence>
<dbReference type="NCBIfam" id="TIGR01129">
    <property type="entry name" value="secD"/>
    <property type="match status" value="1"/>
</dbReference>
<keyword evidence="6 9" id="KW-1133">Transmembrane helix</keyword>
<dbReference type="GO" id="GO:0005886">
    <property type="term" value="C:plasma membrane"/>
    <property type="evidence" value="ECO:0007669"/>
    <property type="project" value="UniProtKB-SubCell"/>
</dbReference>
<comment type="function">
    <text evidence="9">Part of the Sec protein translocase complex. Interacts with the SecYEG preprotein conducting channel. SecDF uses the proton motive force (PMF) to complete protein translocation after the ATP-dependent function of SecA.</text>
</comment>
<evidence type="ECO:0000256" key="6">
    <source>
        <dbReference type="ARBA" id="ARBA00022989"/>
    </source>
</evidence>
<evidence type="ECO:0000256" key="7">
    <source>
        <dbReference type="ARBA" id="ARBA00023010"/>
    </source>
</evidence>
<dbReference type="Gene3D" id="3.30.70.260">
    <property type="match status" value="1"/>
</dbReference>
<evidence type="ECO:0000256" key="4">
    <source>
        <dbReference type="ARBA" id="ARBA00022692"/>
    </source>
</evidence>
<feature type="transmembrane region" description="Helical" evidence="9">
    <location>
        <begin position="455"/>
        <end position="476"/>
    </location>
</feature>
<evidence type="ECO:0000256" key="2">
    <source>
        <dbReference type="ARBA" id="ARBA00022448"/>
    </source>
</evidence>
<keyword evidence="3 9" id="KW-1003">Cell membrane</keyword>
<comment type="caution">
    <text evidence="14">The sequence shown here is derived from an EMBL/GenBank/DDBJ whole genome shotgun (WGS) entry which is preliminary data.</text>
</comment>
<comment type="subunit">
    <text evidence="9">Forms a complex with SecF. Part of the essential Sec protein translocation apparatus which comprises SecA, SecYEG and auxiliary proteins SecDF-YajC and YidC.</text>
</comment>
<evidence type="ECO:0000313" key="15">
    <source>
        <dbReference type="Proteomes" id="UP001364472"/>
    </source>
</evidence>
<dbReference type="NCBIfam" id="TIGR00916">
    <property type="entry name" value="2A0604s01"/>
    <property type="match status" value="1"/>
</dbReference>
<keyword evidence="7 9" id="KW-0811">Translocation</keyword>
<evidence type="ECO:0000256" key="5">
    <source>
        <dbReference type="ARBA" id="ARBA00022927"/>
    </source>
</evidence>
<dbReference type="FunFam" id="3.30.70.3400:FF:000003">
    <property type="entry name" value="Preprotein translocase subunit SecD"/>
    <property type="match status" value="1"/>
</dbReference>
<comment type="similarity">
    <text evidence="9">Belongs to the SecD/SecF family. SecD subfamily.</text>
</comment>
<dbReference type="GO" id="GO:0065002">
    <property type="term" value="P:intracellular protein transmembrane transport"/>
    <property type="evidence" value="ECO:0007669"/>
    <property type="project" value="UniProtKB-UniRule"/>
</dbReference>
<dbReference type="InterPro" id="IPR048631">
    <property type="entry name" value="SecD_1st"/>
</dbReference>
<comment type="caution">
    <text evidence="9">Lacks conserved residue(s) required for the propagation of feature annotation.</text>
</comment>
<feature type="domain" description="SecD export protein N-terminal TM" evidence="11">
    <location>
        <begin position="3"/>
        <end position="102"/>
    </location>
</feature>
<dbReference type="GO" id="GO:0006605">
    <property type="term" value="P:protein targeting"/>
    <property type="evidence" value="ECO:0007669"/>
    <property type="project" value="UniProtKB-UniRule"/>
</dbReference>
<dbReference type="SUPFAM" id="SSF82866">
    <property type="entry name" value="Multidrug efflux transporter AcrB transmembrane domain"/>
    <property type="match status" value="1"/>
</dbReference>
<dbReference type="Pfam" id="PF07549">
    <property type="entry name" value="Sec_GG"/>
    <property type="match status" value="1"/>
</dbReference>
<dbReference type="Pfam" id="PF21760">
    <property type="entry name" value="SecD_1st"/>
    <property type="match status" value="1"/>
</dbReference>
<keyword evidence="15" id="KW-1185">Reference proteome</keyword>
<comment type="subcellular location">
    <subcellularLocation>
        <location evidence="1 9">Cell membrane</location>
        <topology evidence="1 9">Multi-pass membrane protein</topology>
    </subcellularLocation>
</comment>
<dbReference type="InterPro" id="IPR027398">
    <property type="entry name" value="SecD-TM"/>
</dbReference>
<dbReference type="Pfam" id="PF13721">
    <property type="entry name" value="SecD-TM1"/>
    <property type="match status" value="1"/>
</dbReference>
<dbReference type="Pfam" id="PF02355">
    <property type="entry name" value="SecD_SecF_C"/>
    <property type="match status" value="1"/>
</dbReference>
<protein>
    <recommendedName>
        <fullName evidence="9">Protein translocase subunit SecD</fullName>
    </recommendedName>
</protein>
<dbReference type="InterPro" id="IPR054384">
    <property type="entry name" value="SecDF_P1_head"/>
</dbReference>
<evidence type="ECO:0000259" key="13">
    <source>
        <dbReference type="Pfam" id="PF22599"/>
    </source>
</evidence>
<proteinExistence type="inferred from homology"/>
<feature type="transmembrane region" description="Helical" evidence="9">
    <location>
        <begin position="554"/>
        <end position="573"/>
    </location>
</feature>
<sequence>MLEYARWKYVLATLIFIVASIYSLPNLYPQDTAVQITATRGGQLDDALKERVQGVLEQSRIGFKSIGIENNNLLVRLEDPNLQIRAADTIRGVVGQGYIVALNLASTVPDWLTAIGAKPMLLGLDLQGGVHFLMEVDQKGALEKREASMLDDIRGVLRENKIPYAGVDRGATGILIRLRDAADRNTAAGLIGRDVPQLQLEDGTEPAVLVAHLREAELKTILDNAVEQNIGTLRNRINELGVAEPVIQRQGATRIVVQLPGVQDTAQAKKILGATATLEYRAAVDGNAFEAAQSGRVPPDARLYYERGTQRPILLSRRIIASGDQLVDARSGFDPQGGGPMVSVTLNSAAGARMNDFTRDNVGRFMGVVYIERLPETKIVNGEEVRSVRVTEEVINYARVNGVFGRKFQTTGLGSSTEASELALLLRAGSLAAPVDIVEERIIGPSLGKENIQRGWTAVSYSFIFVLAFFIVYYKVFGVVTNIALLLNLLLVVAAMSLLGATLTLPGLAGIALTVGLSVDANVLINERIREELRLGLPPQTAIAEGYDRASGTIWDANVTALLAGIALFAFGTGPVKGFAVTLCLGILTSIYTAVDVSRGVATLIYGGRRKVKRVLI</sequence>
<dbReference type="HAMAP" id="MF_01463_B">
    <property type="entry name" value="SecD_B"/>
    <property type="match status" value="1"/>
</dbReference>
<dbReference type="AlphaFoldDB" id="A0AAW9R1S2"/>
<evidence type="ECO:0000259" key="11">
    <source>
        <dbReference type="Pfam" id="PF13721"/>
    </source>
</evidence>
<feature type="domain" description="Protein translocase subunit SecDF P1" evidence="12">
    <location>
        <begin position="226"/>
        <end position="282"/>
    </location>
</feature>
<dbReference type="InterPro" id="IPR022813">
    <property type="entry name" value="SecD/SecF_arch_bac"/>
</dbReference>
<dbReference type="Proteomes" id="UP001364472">
    <property type="component" value="Unassembled WGS sequence"/>
</dbReference>
<dbReference type="Pfam" id="PF22599">
    <property type="entry name" value="SecDF_P1_head"/>
    <property type="match status" value="1"/>
</dbReference>
<dbReference type="Gene3D" id="3.30.70.3400">
    <property type="match status" value="2"/>
</dbReference>
<dbReference type="PANTHER" id="PTHR30081:SF1">
    <property type="entry name" value="PROTEIN TRANSLOCASE SUBUNIT SECD"/>
    <property type="match status" value="1"/>
</dbReference>
<accession>A0AAW9R1S2</accession>
<dbReference type="InterPro" id="IPR005791">
    <property type="entry name" value="SecD"/>
</dbReference>
<keyword evidence="8 9" id="KW-0472">Membrane</keyword>
<dbReference type="Gene3D" id="1.20.1640.10">
    <property type="entry name" value="Multidrug efflux transporter AcrB transmembrane domain"/>
    <property type="match status" value="1"/>
</dbReference>
<feature type="domain" description="SecDF P1 head subdomain" evidence="13">
    <location>
        <begin position="303"/>
        <end position="433"/>
    </location>
</feature>
<reference evidence="14 15" key="1">
    <citation type="journal article" date="2016" name="Antonie Van Leeuwenhoek">
        <title>Denitratimonas tolerans gen. nov., sp. nov., a denitrifying bacterium isolated from a bioreactor for tannery wastewater treatment.</title>
        <authorList>
            <person name="Han S.I."/>
            <person name="Kim J.O."/>
            <person name="Lee Y.R."/>
            <person name="Ekpeghere K.I."/>
            <person name="Koh S.C."/>
            <person name="Whang K.S."/>
        </authorList>
    </citation>
    <scope>NUCLEOTIDE SEQUENCE [LARGE SCALE GENOMIC DNA]</scope>
    <source>
        <strain evidence="14 15">KACC 17565</strain>
    </source>
</reference>
<dbReference type="FunFam" id="1.20.1640.10:FF:000004">
    <property type="entry name" value="Protein translocase subunit SecD"/>
    <property type="match status" value="1"/>
</dbReference>